<dbReference type="SUPFAM" id="SSF55781">
    <property type="entry name" value="GAF domain-like"/>
    <property type="match status" value="1"/>
</dbReference>
<keyword evidence="1" id="KW-0805">Transcription regulation</keyword>
<dbReference type="Gene3D" id="3.30.450.40">
    <property type="match status" value="1"/>
</dbReference>
<dbReference type="PANTHER" id="PTHR30136">
    <property type="entry name" value="HELIX-TURN-HELIX TRANSCRIPTIONAL REGULATOR, ICLR FAMILY"/>
    <property type="match status" value="1"/>
</dbReference>
<name>A0A2S0MUU5_9RHOB</name>
<keyword evidence="7" id="KW-1185">Reference proteome</keyword>
<dbReference type="InterPro" id="IPR029016">
    <property type="entry name" value="GAF-like_dom_sf"/>
</dbReference>
<dbReference type="InterPro" id="IPR036390">
    <property type="entry name" value="WH_DNA-bd_sf"/>
</dbReference>
<dbReference type="GO" id="GO:0003677">
    <property type="term" value="F:DNA binding"/>
    <property type="evidence" value="ECO:0007669"/>
    <property type="project" value="UniProtKB-KW"/>
</dbReference>
<gene>
    <name evidence="6" type="ORF">C6Y53_03930</name>
</gene>
<sequence>MFRNTTRSEPGKRIPTAEDRAEPLFVQSVERAMAVLSAFHHADGPLTLTEITTHAGLDRSATQRMVHTLRALNYIRRDAGGHGFVPGVRILDHTLDYLRLHPLVRQATPVLQELRTSVRERVDLSLVDDTRMIYAVRLQTKRQTFNASLLGHSVPAFCTSGGWAMLSRLPEADARDIIERSDRRPFTPHTLTDPDEIMQAVGETRRNGYALALNQLLSGEIALGFPVLDNHGRPVAAIHIAGSLSEWTPGDYVARFAPLGQQTARALSKY</sequence>
<evidence type="ECO:0000256" key="1">
    <source>
        <dbReference type="ARBA" id="ARBA00023015"/>
    </source>
</evidence>
<accession>A0A2S0MUU5</accession>
<dbReference type="Pfam" id="PF09339">
    <property type="entry name" value="HTH_IclR"/>
    <property type="match status" value="1"/>
</dbReference>
<dbReference type="KEGG" id="thas:C6Y53_03930"/>
<dbReference type="InterPro" id="IPR036388">
    <property type="entry name" value="WH-like_DNA-bd_sf"/>
</dbReference>
<dbReference type="AlphaFoldDB" id="A0A2S0MUU5"/>
<feature type="domain" description="IclR-ED" evidence="5">
    <location>
        <begin position="89"/>
        <end position="270"/>
    </location>
</feature>
<evidence type="ECO:0000259" key="5">
    <source>
        <dbReference type="PROSITE" id="PS51078"/>
    </source>
</evidence>
<dbReference type="GO" id="GO:0045892">
    <property type="term" value="P:negative regulation of DNA-templated transcription"/>
    <property type="evidence" value="ECO:0007669"/>
    <property type="project" value="TreeGrafter"/>
</dbReference>
<keyword evidence="3" id="KW-0804">Transcription</keyword>
<dbReference type="PROSITE" id="PS51077">
    <property type="entry name" value="HTH_ICLR"/>
    <property type="match status" value="1"/>
</dbReference>
<organism evidence="6 7">
    <name type="scientific">Pukyongiella litopenaei</name>
    <dbReference type="NCBI Taxonomy" id="2605946"/>
    <lineage>
        <taxon>Bacteria</taxon>
        <taxon>Pseudomonadati</taxon>
        <taxon>Pseudomonadota</taxon>
        <taxon>Alphaproteobacteria</taxon>
        <taxon>Rhodobacterales</taxon>
        <taxon>Paracoccaceae</taxon>
        <taxon>Pukyongiella</taxon>
    </lineage>
</organism>
<proteinExistence type="predicted"/>
<dbReference type="PANTHER" id="PTHR30136:SF34">
    <property type="entry name" value="TRANSCRIPTIONAL REGULATOR"/>
    <property type="match status" value="1"/>
</dbReference>
<dbReference type="RefSeq" id="WP_106473952.1">
    <property type="nucleotide sequence ID" value="NZ_CP027665.1"/>
</dbReference>
<protein>
    <submittedName>
        <fullName evidence="6">IclR family transcriptional regulator</fullName>
    </submittedName>
</protein>
<dbReference type="SMART" id="SM00346">
    <property type="entry name" value="HTH_ICLR"/>
    <property type="match status" value="1"/>
</dbReference>
<evidence type="ECO:0000313" key="6">
    <source>
        <dbReference type="EMBL" id="AVO39648.1"/>
    </source>
</evidence>
<dbReference type="PROSITE" id="PS51078">
    <property type="entry name" value="ICLR_ED"/>
    <property type="match status" value="1"/>
</dbReference>
<evidence type="ECO:0000313" key="7">
    <source>
        <dbReference type="Proteomes" id="UP000237655"/>
    </source>
</evidence>
<reference evidence="7" key="1">
    <citation type="submission" date="2018-03" db="EMBL/GenBank/DDBJ databases">
        <title>Genomic analysis of the strain SH-1 isolated from shrimp intestine.</title>
        <authorList>
            <person name="Kim Y.-S."/>
            <person name="Kim S.-E."/>
            <person name="Kim K.-H."/>
        </authorList>
    </citation>
    <scope>NUCLEOTIDE SEQUENCE [LARGE SCALE GENOMIC DNA]</scope>
    <source>
        <strain evidence="7">SH-1</strain>
    </source>
</reference>
<keyword evidence="2" id="KW-0238">DNA-binding</keyword>
<dbReference type="EMBL" id="CP027665">
    <property type="protein sequence ID" value="AVO39648.1"/>
    <property type="molecule type" value="Genomic_DNA"/>
</dbReference>
<dbReference type="Gene3D" id="1.10.10.10">
    <property type="entry name" value="Winged helix-like DNA-binding domain superfamily/Winged helix DNA-binding domain"/>
    <property type="match status" value="1"/>
</dbReference>
<dbReference type="SUPFAM" id="SSF46785">
    <property type="entry name" value="Winged helix' DNA-binding domain"/>
    <property type="match status" value="1"/>
</dbReference>
<feature type="domain" description="HTH iclR-type" evidence="4">
    <location>
        <begin position="26"/>
        <end position="88"/>
    </location>
</feature>
<dbReference type="Proteomes" id="UP000237655">
    <property type="component" value="Chromosome"/>
</dbReference>
<dbReference type="GO" id="GO:0003700">
    <property type="term" value="F:DNA-binding transcription factor activity"/>
    <property type="evidence" value="ECO:0007669"/>
    <property type="project" value="TreeGrafter"/>
</dbReference>
<dbReference type="Pfam" id="PF01614">
    <property type="entry name" value="IclR_C"/>
    <property type="match status" value="1"/>
</dbReference>
<dbReference type="InterPro" id="IPR050707">
    <property type="entry name" value="HTH_MetabolicPath_Reg"/>
</dbReference>
<evidence type="ECO:0000256" key="3">
    <source>
        <dbReference type="ARBA" id="ARBA00023163"/>
    </source>
</evidence>
<evidence type="ECO:0000259" key="4">
    <source>
        <dbReference type="PROSITE" id="PS51077"/>
    </source>
</evidence>
<dbReference type="InterPro" id="IPR014757">
    <property type="entry name" value="Tscrpt_reg_IclR_C"/>
</dbReference>
<evidence type="ECO:0000256" key="2">
    <source>
        <dbReference type="ARBA" id="ARBA00023125"/>
    </source>
</evidence>
<dbReference type="InterPro" id="IPR005471">
    <property type="entry name" value="Tscrpt_reg_IclR_N"/>
</dbReference>